<dbReference type="Proteomes" id="UP000016637">
    <property type="component" value="Unassembled WGS sequence"/>
</dbReference>
<gene>
    <name evidence="1" type="ORF">HMPREF1983_00926</name>
</gene>
<keyword evidence="2" id="KW-1185">Reference proteome</keyword>
<dbReference type="AlphaFoldDB" id="U2RW76"/>
<organism evidence="1 2">
    <name type="scientific">Gemella bergeri ATCC 700627</name>
    <dbReference type="NCBI Taxonomy" id="1321820"/>
    <lineage>
        <taxon>Bacteria</taxon>
        <taxon>Bacillati</taxon>
        <taxon>Bacillota</taxon>
        <taxon>Bacilli</taxon>
        <taxon>Bacillales</taxon>
        <taxon>Gemellaceae</taxon>
        <taxon>Gemella</taxon>
    </lineage>
</organism>
<protein>
    <recommendedName>
        <fullName evidence="3">Phage protein</fullName>
    </recommendedName>
</protein>
<accession>U2RW76</accession>
<evidence type="ECO:0000313" key="1">
    <source>
        <dbReference type="EMBL" id="ERK57823.1"/>
    </source>
</evidence>
<sequence>MNKLTGVTKSGFAYSIPEKNLNNYELIEVLGDLESNPLLLPRVLKLLLGKEATEKLKDHVRDEDGIVSSDKISEELQDIFQAQARLKN</sequence>
<dbReference type="PATRIC" id="fig|1321820.3.peg.900"/>
<evidence type="ECO:0008006" key="3">
    <source>
        <dbReference type="Google" id="ProtNLM"/>
    </source>
</evidence>
<name>U2RW76_9BACL</name>
<evidence type="ECO:0000313" key="2">
    <source>
        <dbReference type="Proteomes" id="UP000016637"/>
    </source>
</evidence>
<dbReference type="RefSeq" id="WP_021753582.1">
    <property type="nucleotide sequence ID" value="NZ_KI271873.1"/>
</dbReference>
<dbReference type="HOGENOM" id="CLU_171874_0_0_9"/>
<dbReference type="eggNOG" id="ENOG5033HNI">
    <property type="taxonomic scope" value="Bacteria"/>
</dbReference>
<dbReference type="EMBL" id="AWVP01000059">
    <property type="protein sequence ID" value="ERK57823.1"/>
    <property type="molecule type" value="Genomic_DNA"/>
</dbReference>
<reference evidence="1 2" key="1">
    <citation type="submission" date="2013-08" db="EMBL/GenBank/DDBJ databases">
        <authorList>
            <person name="Weinstock G."/>
            <person name="Sodergren E."/>
            <person name="Wylie T."/>
            <person name="Fulton L."/>
            <person name="Fulton R."/>
            <person name="Fronick C."/>
            <person name="O'Laughlin M."/>
            <person name="Godfrey J."/>
            <person name="Miner T."/>
            <person name="Herter B."/>
            <person name="Appelbaum E."/>
            <person name="Cordes M."/>
            <person name="Lek S."/>
            <person name="Wollam A."/>
            <person name="Pepin K.H."/>
            <person name="Palsikar V.B."/>
            <person name="Mitreva M."/>
            <person name="Wilson R.K."/>
        </authorList>
    </citation>
    <scope>NUCLEOTIDE SEQUENCE [LARGE SCALE GENOMIC DNA]</scope>
    <source>
        <strain evidence="1 2">ATCC 700627</strain>
    </source>
</reference>
<comment type="caution">
    <text evidence="1">The sequence shown here is derived from an EMBL/GenBank/DDBJ whole genome shotgun (WGS) entry which is preliminary data.</text>
</comment>
<proteinExistence type="predicted"/>